<dbReference type="PANTHER" id="PTHR23426">
    <property type="entry name" value="FERREDOXIN/ADRENODOXIN"/>
    <property type="match status" value="1"/>
</dbReference>
<evidence type="ECO:0000259" key="7">
    <source>
        <dbReference type="PROSITE" id="PS51085"/>
    </source>
</evidence>
<gene>
    <name evidence="8" type="ORF">EL26_00435</name>
</gene>
<protein>
    <recommendedName>
        <fullName evidence="7">2Fe-2S ferredoxin-type domain-containing protein</fullName>
    </recommendedName>
</protein>
<dbReference type="PROSITE" id="PS51085">
    <property type="entry name" value="2FE2S_FER_2"/>
    <property type="match status" value="1"/>
</dbReference>
<evidence type="ECO:0000256" key="2">
    <source>
        <dbReference type="ARBA" id="ARBA00022714"/>
    </source>
</evidence>
<dbReference type="EMBL" id="JMIR01000001">
    <property type="protein sequence ID" value="KEO85066.1"/>
    <property type="molecule type" value="Genomic_DNA"/>
</dbReference>
<evidence type="ECO:0000256" key="3">
    <source>
        <dbReference type="ARBA" id="ARBA00022723"/>
    </source>
</evidence>
<dbReference type="STRING" id="1157490.EL26_00435"/>
<dbReference type="eggNOG" id="COG0633">
    <property type="taxonomic scope" value="Bacteria"/>
</dbReference>
<dbReference type="GO" id="GO:0009055">
    <property type="term" value="F:electron transfer activity"/>
    <property type="evidence" value="ECO:0007669"/>
    <property type="project" value="TreeGrafter"/>
</dbReference>
<dbReference type="SUPFAM" id="SSF54292">
    <property type="entry name" value="2Fe-2S ferredoxin-like"/>
    <property type="match status" value="1"/>
</dbReference>
<keyword evidence="9" id="KW-1185">Reference proteome</keyword>
<dbReference type="CDD" id="cd00207">
    <property type="entry name" value="fer2"/>
    <property type="match status" value="1"/>
</dbReference>
<dbReference type="InterPro" id="IPR001041">
    <property type="entry name" value="2Fe-2S_ferredoxin-type"/>
</dbReference>
<feature type="domain" description="2Fe-2S ferredoxin-type" evidence="7">
    <location>
        <begin position="2"/>
        <end position="95"/>
    </location>
</feature>
<dbReference type="GO" id="GO:0140647">
    <property type="term" value="P:P450-containing electron transport chain"/>
    <property type="evidence" value="ECO:0007669"/>
    <property type="project" value="InterPro"/>
</dbReference>
<keyword evidence="5" id="KW-0411">Iron-sulfur</keyword>
<sequence length="115" mass="12691">MNKIRFEPHGKTVDVRTGVSLLAAARSAKVMLPSKCGGRGACTTCKVQVQSETPLPPLSRMEKHMLSDRMVADGFRLGCQCNVTGDAVVTIPEDPLRRTIRLQLEAARREKEENQ</sequence>
<organism evidence="8 9">
    <name type="scientific">Tumebacillus flagellatus</name>
    <dbReference type="NCBI Taxonomy" id="1157490"/>
    <lineage>
        <taxon>Bacteria</taxon>
        <taxon>Bacillati</taxon>
        <taxon>Bacillota</taxon>
        <taxon>Bacilli</taxon>
        <taxon>Bacillales</taxon>
        <taxon>Alicyclobacillaceae</taxon>
        <taxon>Tumebacillus</taxon>
    </lineage>
</organism>
<dbReference type="InterPro" id="IPR012675">
    <property type="entry name" value="Beta-grasp_dom_sf"/>
</dbReference>
<evidence type="ECO:0000256" key="6">
    <source>
        <dbReference type="ARBA" id="ARBA00034078"/>
    </source>
</evidence>
<comment type="cofactor">
    <cofactor evidence="6">
        <name>[2Fe-2S] cluster</name>
        <dbReference type="ChEBI" id="CHEBI:190135"/>
    </cofactor>
</comment>
<evidence type="ECO:0000256" key="4">
    <source>
        <dbReference type="ARBA" id="ARBA00023004"/>
    </source>
</evidence>
<dbReference type="InterPro" id="IPR036010">
    <property type="entry name" value="2Fe-2S_ferredoxin-like_sf"/>
</dbReference>
<keyword evidence="3" id="KW-0479">Metal-binding</keyword>
<comment type="similarity">
    <text evidence="1">Belongs to the adrenodoxin/putidaredoxin family.</text>
</comment>
<evidence type="ECO:0000313" key="8">
    <source>
        <dbReference type="EMBL" id="KEO85066.1"/>
    </source>
</evidence>
<dbReference type="Gene3D" id="3.10.20.30">
    <property type="match status" value="1"/>
</dbReference>
<evidence type="ECO:0000256" key="5">
    <source>
        <dbReference type="ARBA" id="ARBA00023014"/>
    </source>
</evidence>
<name>A0A074LSF5_9BACL</name>
<dbReference type="PANTHER" id="PTHR23426:SF65">
    <property type="entry name" value="FERREDOXIN-2, MITOCHONDRIAL"/>
    <property type="match status" value="1"/>
</dbReference>
<accession>A0A074LSF5</accession>
<dbReference type="RefSeq" id="WP_038083246.1">
    <property type="nucleotide sequence ID" value="NZ_JMIR01000001.1"/>
</dbReference>
<proteinExistence type="inferred from homology"/>
<evidence type="ECO:0000313" key="9">
    <source>
        <dbReference type="Proteomes" id="UP000027931"/>
    </source>
</evidence>
<dbReference type="GO" id="GO:0051537">
    <property type="term" value="F:2 iron, 2 sulfur cluster binding"/>
    <property type="evidence" value="ECO:0007669"/>
    <property type="project" value="UniProtKB-KW"/>
</dbReference>
<dbReference type="InterPro" id="IPR001055">
    <property type="entry name" value="Adrenodoxin-like"/>
</dbReference>
<reference evidence="8 9" key="1">
    <citation type="journal article" date="2013" name="Int. J. Syst. Evol. Microbiol.">
        <title>Tumebacillus flagellatus sp. nov., an alpha-amylase/pullulanase-producing bacterium isolated from cassava wastewater.</title>
        <authorList>
            <person name="Wang Q."/>
            <person name="Xie N."/>
            <person name="Qin Y."/>
            <person name="Shen N."/>
            <person name="Zhu J."/>
            <person name="Mi H."/>
            <person name="Huang R."/>
        </authorList>
    </citation>
    <scope>NUCLEOTIDE SEQUENCE [LARGE SCALE GENOMIC DNA]</scope>
    <source>
        <strain evidence="8 9">GST4</strain>
    </source>
</reference>
<dbReference type="Pfam" id="PF00111">
    <property type="entry name" value="Fer2"/>
    <property type="match status" value="1"/>
</dbReference>
<comment type="caution">
    <text evidence="8">The sequence shown here is derived from an EMBL/GenBank/DDBJ whole genome shotgun (WGS) entry which is preliminary data.</text>
</comment>
<dbReference type="Proteomes" id="UP000027931">
    <property type="component" value="Unassembled WGS sequence"/>
</dbReference>
<dbReference type="GO" id="GO:0046872">
    <property type="term" value="F:metal ion binding"/>
    <property type="evidence" value="ECO:0007669"/>
    <property type="project" value="UniProtKB-KW"/>
</dbReference>
<keyword evidence="2" id="KW-0001">2Fe-2S</keyword>
<keyword evidence="4" id="KW-0408">Iron</keyword>
<dbReference type="AlphaFoldDB" id="A0A074LSF5"/>
<dbReference type="OrthoDB" id="9810588at2"/>
<evidence type="ECO:0000256" key="1">
    <source>
        <dbReference type="ARBA" id="ARBA00010914"/>
    </source>
</evidence>